<dbReference type="OrthoDB" id="6313978at2759"/>
<dbReference type="RefSeq" id="XP_009167793.1">
    <property type="nucleotide sequence ID" value="XM_009169529.1"/>
</dbReference>
<feature type="region of interest" description="Disordered" evidence="1">
    <location>
        <begin position="1"/>
        <end position="22"/>
    </location>
</feature>
<evidence type="ECO:0000313" key="3">
    <source>
        <dbReference type="Proteomes" id="UP000054324"/>
    </source>
</evidence>
<feature type="non-terminal residue" evidence="2">
    <location>
        <position position="107"/>
    </location>
</feature>
<evidence type="ECO:0000313" key="2">
    <source>
        <dbReference type="EMBL" id="KER28475.1"/>
    </source>
</evidence>
<dbReference type="CTD" id="20327737"/>
<sequence>PLDVDQTDNAPSTCSASQPCIRPRQRESALIKVRQRPRNMQHVTASYQSQAVCVSIGLSSGSDPPISSLGPLYIPTRTHLFGIWLLRSLLQLDVLHQAASCFGRYDI</sequence>
<feature type="compositionally biased region" description="Polar residues" evidence="1">
    <location>
        <begin position="7"/>
        <end position="18"/>
    </location>
</feature>
<evidence type="ECO:0000256" key="1">
    <source>
        <dbReference type="SAM" id="MobiDB-lite"/>
    </source>
</evidence>
<feature type="non-terminal residue" evidence="2">
    <location>
        <position position="1"/>
    </location>
</feature>
<accession>A0A074ZYR6</accession>
<dbReference type="Proteomes" id="UP000054324">
    <property type="component" value="Unassembled WGS sequence"/>
</dbReference>
<dbReference type="AlphaFoldDB" id="A0A074ZYR6"/>
<keyword evidence="3" id="KW-1185">Reference proteome</keyword>
<protein>
    <submittedName>
        <fullName evidence="2">Uncharacterized protein</fullName>
    </submittedName>
</protein>
<gene>
    <name evidence="2" type="ORF">T265_13570</name>
</gene>
<proteinExistence type="predicted"/>
<dbReference type="EMBL" id="KL596698">
    <property type="protein sequence ID" value="KER28475.1"/>
    <property type="molecule type" value="Genomic_DNA"/>
</dbReference>
<dbReference type="GeneID" id="20327737"/>
<reference evidence="2 3" key="1">
    <citation type="submission" date="2013-11" db="EMBL/GenBank/DDBJ databases">
        <title>Opisthorchis viverrini - life in the bile duct.</title>
        <authorList>
            <person name="Young N.D."/>
            <person name="Nagarajan N."/>
            <person name="Lin S.J."/>
            <person name="Korhonen P.K."/>
            <person name="Jex A.R."/>
            <person name="Hall R.S."/>
            <person name="Safavi-Hemami H."/>
            <person name="Kaewkong W."/>
            <person name="Bertrand D."/>
            <person name="Gao S."/>
            <person name="Seet Q."/>
            <person name="Wongkham S."/>
            <person name="Teh B.T."/>
            <person name="Wongkham C."/>
            <person name="Intapan P.M."/>
            <person name="Maleewong W."/>
            <person name="Yang X."/>
            <person name="Hu M."/>
            <person name="Wang Z."/>
            <person name="Hofmann A."/>
            <person name="Sternberg P.W."/>
            <person name="Tan P."/>
            <person name="Wang J."/>
            <person name="Gasser R.B."/>
        </authorList>
    </citation>
    <scope>NUCLEOTIDE SEQUENCE [LARGE SCALE GENOMIC DNA]</scope>
</reference>
<name>A0A074ZYR6_OPIVI</name>
<dbReference type="KEGG" id="ovi:T265_13570"/>
<organism evidence="2 3">
    <name type="scientific">Opisthorchis viverrini</name>
    <name type="common">Southeast Asian liver fluke</name>
    <dbReference type="NCBI Taxonomy" id="6198"/>
    <lineage>
        <taxon>Eukaryota</taxon>
        <taxon>Metazoa</taxon>
        <taxon>Spiralia</taxon>
        <taxon>Lophotrochozoa</taxon>
        <taxon>Platyhelminthes</taxon>
        <taxon>Trematoda</taxon>
        <taxon>Digenea</taxon>
        <taxon>Opisthorchiida</taxon>
        <taxon>Opisthorchiata</taxon>
        <taxon>Opisthorchiidae</taxon>
        <taxon>Opisthorchis</taxon>
    </lineage>
</organism>